<dbReference type="AlphaFoldDB" id="A0A975RQA9"/>
<dbReference type="Gene3D" id="3.30.429.10">
    <property type="entry name" value="Macrophage Migration Inhibitory Factor"/>
    <property type="match status" value="1"/>
</dbReference>
<dbReference type="InterPro" id="IPR004370">
    <property type="entry name" value="4-OT-like_dom"/>
</dbReference>
<dbReference type="Pfam" id="PF01361">
    <property type="entry name" value="Tautomerase"/>
    <property type="match status" value="1"/>
</dbReference>
<accession>A0A975RQA9</accession>
<feature type="domain" description="4-oxalocrotonate tautomerase-like" evidence="3">
    <location>
        <begin position="2"/>
        <end position="62"/>
    </location>
</feature>
<dbReference type="RefSeq" id="WP_215612343.1">
    <property type="nucleotide sequence ID" value="NZ_CP076135.1"/>
</dbReference>
<evidence type="ECO:0000313" key="5">
    <source>
        <dbReference type="Proteomes" id="UP000680805"/>
    </source>
</evidence>
<dbReference type="PANTHER" id="PTHR35530:SF2">
    <property type="entry name" value="BSL4019 PROTEIN"/>
    <property type="match status" value="1"/>
</dbReference>
<dbReference type="KEGG" id="bsei:KMZ68_16840"/>
<evidence type="ECO:0000256" key="1">
    <source>
        <dbReference type="ARBA" id="ARBA00006723"/>
    </source>
</evidence>
<proteinExistence type="inferred from homology"/>
<evidence type="ECO:0000256" key="2">
    <source>
        <dbReference type="ARBA" id="ARBA00023235"/>
    </source>
</evidence>
<evidence type="ECO:0000313" key="4">
    <source>
        <dbReference type="EMBL" id="QWG16662.1"/>
    </source>
</evidence>
<protein>
    <submittedName>
        <fullName evidence="4">4-oxalocrotonate tautomerase family protein</fullName>
    </submittedName>
</protein>
<name>A0A975RQA9_9BRAD</name>
<comment type="similarity">
    <text evidence="1">Belongs to the 4-oxalocrotonate tautomerase family.</text>
</comment>
<keyword evidence="2" id="KW-0413">Isomerase</keyword>
<sequence>MPVVTIQVPAGALDADKKSAMIAKVTDAVVEAEGIPAVRAATLVLIEEIPDGGWGIGGRAVTLEKMKAALAAKA</sequence>
<dbReference type="GO" id="GO:0016853">
    <property type="term" value="F:isomerase activity"/>
    <property type="evidence" value="ECO:0007669"/>
    <property type="project" value="UniProtKB-KW"/>
</dbReference>
<dbReference type="InterPro" id="IPR014347">
    <property type="entry name" value="Tautomerase/MIF_sf"/>
</dbReference>
<dbReference type="Proteomes" id="UP000680805">
    <property type="component" value="Chromosome"/>
</dbReference>
<gene>
    <name evidence="4" type="ORF">KMZ68_16840</name>
</gene>
<evidence type="ECO:0000259" key="3">
    <source>
        <dbReference type="Pfam" id="PF01361"/>
    </source>
</evidence>
<dbReference type="PANTHER" id="PTHR35530">
    <property type="entry name" value="TAUTOMERASE-RELATED"/>
    <property type="match status" value="1"/>
</dbReference>
<organism evidence="4 5">
    <name type="scientific">Bradyrhizobium sediminis</name>
    <dbReference type="NCBI Taxonomy" id="2840469"/>
    <lineage>
        <taxon>Bacteria</taxon>
        <taxon>Pseudomonadati</taxon>
        <taxon>Pseudomonadota</taxon>
        <taxon>Alphaproteobacteria</taxon>
        <taxon>Hyphomicrobiales</taxon>
        <taxon>Nitrobacteraceae</taxon>
        <taxon>Bradyrhizobium</taxon>
    </lineage>
</organism>
<dbReference type="SUPFAM" id="SSF55331">
    <property type="entry name" value="Tautomerase/MIF"/>
    <property type="match status" value="1"/>
</dbReference>
<reference evidence="4" key="1">
    <citation type="submission" date="2021-06" db="EMBL/GenBank/DDBJ databases">
        <title>Bradyrhizobium sp. S2-11-2 Genome sequencing.</title>
        <authorList>
            <person name="Jin L."/>
        </authorList>
    </citation>
    <scope>NUCLEOTIDE SEQUENCE</scope>
    <source>
        <strain evidence="4">S2-11-2</strain>
    </source>
</reference>
<dbReference type="EMBL" id="CP076135">
    <property type="protein sequence ID" value="QWG16662.1"/>
    <property type="molecule type" value="Genomic_DNA"/>
</dbReference>